<dbReference type="Gramene" id="EOY04016">
    <property type="protein sequence ID" value="EOY04016"/>
    <property type="gene ID" value="TCM_019276"/>
</dbReference>
<feature type="compositionally biased region" description="Basic and acidic residues" evidence="1">
    <location>
        <begin position="51"/>
        <end position="68"/>
    </location>
</feature>
<evidence type="ECO:0000313" key="3">
    <source>
        <dbReference type="Proteomes" id="UP000026915"/>
    </source>
</evidence>
<gene>
    <name evidence="2" type="ORF">TCM_019276</name>
</gene>
<accession>A0A061EGL2</accession>
<name>A0A061EGL2_THECC</name>
<dbReference type="EMBL" id="CM001882">
    <property type="protein sequence ID" value="EOY04016.1"/>
    <property type="molecule type" value="Genomic_DNA"/>
</dbReference>
<reference evidence="2 3" key="1">
    <citation type="journal article" date="2013" name="Genome Biol.">
        <title>The genome sequence of the most widely cultivated cacao type and its use to identify candidate genes regulating pod color.</title>
        <authorList>
            <person name="Motamayor J.C."/>
            <person name="Mockaitis K."/>
            <person name="Schmutz J."/>
            <person name="Haiminen N."/>
            <person name="Iii D.L."/>
            <person name="Cornejo O."/>
            <person name="Findley S.D."/>
            <person name="Zheng P."/>
            <person name="Utro F."/>
            <person name="Royaert S."/>
            <person name="Saski C."/>
            <person name="Jenkins J."/>
            <person name="Podicheti R."/>
            <person name="Zhao M."/>
            <person name="Scheffler B.E."/>
            <person name="Stack J.C."/>
            <person name="Feltus F.A."/>
            <person name="Mustiga G.M."/>
            <person name="Amores F."/>
            <person name="Phillips W."/>
            <person name="Marelli J.P."/>
            <person name="May G.D."/>
            <person name="Shapiro H."/>
            <person name="Ma J."/>
            <person name="Bustamante C.D."/>
            <person name="Schnell R.J."/>
            <person name="Main D."/>
            <person name="Gilbert D."/>
            <person name="Parida L."/>
            <person name="Kuhn D.N."/>
        </authorList>
    </citation>
    <scope>NUCLEOTIDE SEQUENCE [LARGE SCALE GENOMIC DNA]</scope>
    <source>
        <strain evidence="3">cv. Matina 1-6</strain>
    </source>
</reference>
<keyword evidence="3" id="KW-1185">Reference proteome</keyword>
<dbReference type="HOGENOM" id="CLU_2799125_0_0_1"/>
<feature type="region of interest" description="Disordered" evidence="1">
    <location>
        <begin position="49"/>
        <end position="68"/>
    </location>
</feature>
<protein>
    <submittedName>
        <fullName evidence="2">Uncharacterized protein</fullName>
    </submittedName>
</protein>
<organism evidence="2 3">
    <name type="scientific">Theobroma cacao</name>
    <name type="common">Cacao</name>
    <name type="synonym">Cocoa</name>
    <dbReference type="NCBI Taxonomy" id="3641"/>
    <lineage>
        <taxon>Eukaryota</taxon>
        <taxon>Viridiplantae</taxon>
        <taxon>Streptophyta</taxon>
        <taxon>Embryophyta</taxon>
        <taxon>Tracheophyta</taxon>
        <taxon>Spermatophyta</taxon>
        <taxon>Magnoliopsida</taxon>
        <taxon>eudicotyledons</taxon>
        <taxon>Gunneridae</taxon>
        <taxon>Pentapetalae</taxon>
        <taxon>rosids</taxon>
        <taxon>malvids</taxon>
        <taxon>Malvales</taxon>
        <taxon>Malvaceae</taxon>
        <taxon>Byttnerioideae</taxon>
        <taxon>Theobroma</taxon>
    </lineage>
</organism>
<proteinExistence type="predicted"/>
<dbReference type="Proteomes" id="UP000026915">
    <property type="component" value="Chromosome 4"/>
</dbReference>
<dbReference type="AlphaFoldDB" id="A0A061EGL2"/>
<evidence type="ECO:0000313" key="2">
    <source>
        <dbReference type="EMBL" id="EOY04016.1"/>
    </source>
</evidence>
<dbReference type="InParanoid" id="A0A061EGL2"/>
<evidence type="ECO:0000256" key="1">
    <source>
        <dbReference type="SAM" id="MobiDB-lite"/>
    </source>
</evidence>
<sequence length="68" mass="8057">MFFLGENFWFVFRGFLGCRRIEWRNFGLVANGKKELRKLVENKKRATTALRGRDPIDSLEGDRPDRQP</sequence>